<name>A0A2W5T6H3_9BACT</name>
<comment type="caution">
    <text evidence="1">The sequence shown here is derived from an EMBL/GenBank/DDBJ whole genome shotgun (WGS) entry which is preliminary data.</text>
</comment>
<dbReference type="Proteomes" id="UP000249061">
    <property type="component" value="Unassembled WGS sequence"/>
</dbReference>
<dbReference type="EMBL" id="QFQP01000034">
    <property type="protein sequence ID" value="PZR07065.1"/>
    <property type="molecule type" value="Genomic_DNA"/>
</dbReference>
<reference evidence="1 2" key="1">
    <citation type="submission" date="2017-08" db="EMBL/GenBank/DDBJ databases">
        <title>Infants hospitalized years apart are colonized by the same room-sourced microbial strains.</title>
        <authorList>
            <person name="Brooks B."/>
            <person name="Olm M.R."/>
            <person name="Firek B.A."/>
            <person name="Baker R."/>
            <person name="Thomas B.C."/>
            <person name="Morowitz M.J."/>
            <person name="Banfield J.F."/>
        </authorList>
    </citation>
    <scope>NUCLEOTIDE SEQUENCE [LARGE SCALE GENOMIC DNA]</scope>
    <source>
        <strain evidence="1">S2_003_000_R2_14</strain>
    </source>
</reference>
<sequence>MKMVLAKHRRRLVDAVGKNIAPLVVRLVRVSPRDLDDDNLTSAFKSVRDGIAECIGVDDRDPRVVFVADAQRGAPKQHAIAMEFYCP</sequence>
<proteinExistence type="predicted"/>
<protein>
    <submittedName>
        <fullName evidence="1">Uncharacterized protein</fullName>
    </submittedName>
</protein>
<evidence type="ECO:0000313" key="1">
    <source>
        <dbReference type="EMBL" id="PZR07065.1"/>
    </source>
</evidence>
<evidence type="ECO:0000313" key="2">
    <source>
        <dbReference type="Proteomes" id="UP000249061"/>
    </source>
</evidence>
<gene>
    <name evidence="1" type="ORF">DI536_28835</name>
</gene>
<dbReference type="AlphaFoldDB" id="A0A2W5T6H3"/>
<accession>A0A2W5T6H3</accession>
<organism evidence="1 2">
    <name type="scientific">Archangium gephyra</name>
    <dbReference type="NCBI Taxonomy" id="48"/>
    <lineage>
        <taxon>Bacteria</taxon>
        <taxon>Pseudomonadati</taxon>
        <taxon>Myxococcota</taxon>
        <taxon>Myxococcia</taxon>
        <taxon>Myxococcales</taxon>
        <taxon>Cystobacterineae</taxon>
        <taxon>Archangiaceae</taxon>
        <taxon>Archangium</taxon>
    </lineage>
</organism>